<dbReference type="PANTHER" id="PTHR34976:SF2">
    <property type="entry name" value="TYPE VII SECRETION SYSTEM PROTEIN ESSD"/>
    <property type="match status" value="1"/>
</dbReference>
<evidence type="ECO:0000313" key="6">
    <source>
        <dbReference type="EMBL" id="KSU87543.1"/>
    </source>
</evidence>
<evidence type="ECO:0000256" key="3">
    <source>
        <dbReference type="ARBA" id="ARBA00034117"/>
    </source>
</evidence>
<dbReference type="Pfam" id="PF04740">
    <property type="entry name" value="LXG"/>
    <property type="match status" value="1"/>
</dbReference>
<dbReference type="Pfam" id="PF14449">
    <property type="entry name" value="PT-TG"/>
    <property type="match status" value="1"/>
</dbReference>
<dbReference type="AlphaFoldDB" id="A0A0V8JKG7"/>
<gene>
    <name evidence="6" type="ORF">AS180_12490</name>
</gene>
<feature type="coiled-coil region" evidence="4">
    <location>
        <begin position="141"/>
        <end position="168"/>
    </location>
</feature>
<dbReference type="PROSITE" id="PS51756">
    <property type="entry name" value="LXG"/>
    <property type="match status" value="1"/>
</dbReference>
<comment type="similarity">
    <text evidence="3">In the N-terminal section; belongs to the LXG family.</text>
</comment>
<evidence type="ECO:0000256" key="4">
    <source>
        <dbReference type="SAM" id="Coils"/>
    </source>
</evidence>
<keyword evidence="2" id="KW-0964">Secreted</keyword>
<dbReference type="InterPro" id="IPR027797">
    <property type="entry name" value="PT-TG_dom"/>
</dbReference>
<dbReference type="RefSeq" id="WP_025907984.1">
    <property type="nucleotide sequence ID" value="NZ_KQ758656.1"/>
</dbReference>
<evidence type="ECO:0000256" key="1">
    <source>
        <dbReference type="ARBA" id="ARBA00004613"/>
    </source>
</evidence>
<feature type="coiled-coil region" evidence="4">
    <location>
        <begin position="14"/>
        <end position="41"/>
    </location>
</feature>
<dbReference type="PANTHER" id="PTHR34976">
    <property type="entry name" value="RIBONUCLEASE YQCG-RELATED"/>
    <property type="match status" value="1"/>
</dbReference>
<feature type="coiled-coil region" evidence="4">
    <location>
        <begin position="229"/>
        <end position="257"/>
    </location>
</feature>
<keyword evidence="4" id="KW-0175">Coiled coil</keyword>
<organism evidence="6 7">
    <name type="scientific">Priestia veravalensis</name>
    <dbReference type="NCBI Taxonomy" id="1414648"/>
    <lineage>
        <taxon>Bacteria</taxon>
        <taxon>Bacillati</taxon>
        <taxon>Bacillota</taxon>
        <taxon>Bacilli</taxon>
        <taxon>Bacillales</taxon>
        <taxon>Bacillaceae</taxon>
        <taxon>Priestia</taxon>
    </lineage>
</organism>
<dbReference type="InterPro" id="IPR006829">
    <property type="entry name" value="LXG_dom"/>
</dbReference>
<comment type="caution">
    <text evidence="6">The sequence shown here is derived from an EMBL/GenBank/DDBJ whole genome shotgun (WGS) entry which is preliminary data.</text>
</comment>
<dbReference type="InterPro" id="IPR051768">
    <property type="entry name" value="Bact_secretion_toxin"/>
</dbReference>
<proteinExistence type="inferred from homology"/>
<dbReference type="EMBL" id="LNQP01000041">
    <property type="protein sequence ID" value="KSU87543.1"/>
    <property type="molecule type" value="Genomic_DNA"/>
</dbReference>
<dbReference type="Proteomes" id="UP000053681">
    <property type="component" value="Unassembled WGS sequence"/>
</dbReference>
<dbReference type="InterPro" id="IPR028949">
    <property type="entry name" value="Ntox15"/>
</dbReference>
<keyword evidence="7" id="KW-1185">Reference proteome</keyword>
<reference evidence="6 7" key="1">
    <citation type="submission" date="2015-11" db="EMBL/GenBank/DDBJ databases">
        <title>Bacillus caseinolyticus sp nov.</title>
        <authorList>
            <person name="Dastager S.G."/>
            <person name="Mawlankar R."/>
        </authorList>
    </citation>
    <scope>NUCLEOTIDE SEQUENCE [LARGE SCALE GENOMIC DNA]</scope>
    <source>
        <strain evidence="6 7">SGD-V-76</strain>
    </source>
</reference>
<dbReference type="GO" id="GO:0005576">
    <property type="term" value="C:extracellular region"/>
    <property type="evidence" value="ECO:0007669"/>
    <property type="project" value="UniProtKB-SubCell"/>
</dbReference>
<evidence type="ECO:0000313" key="7">
    <source>
        <dbReference type="Proteomes" id="UP000053681"/>
    </source>
</evidence>
<name>A0A0V8JKG7_9BACI</name>
<comment type="subcellular location">
    <subcellularLocation>
        <location evidence="1">Secreted</location>
    </subcellularLocation>
</comment>
<sequence length="733" mass="81696">MGKIYDAKGISTFSKEREKAYKNLEDQLQTLHKALAAVSKLDDSLQGKGADNIKKFYEYQVDNAKCWIDLVQMTKSYFSALYVKAEDANLAGNTVVDLSFLEHDLKQSVSQAKELVAQQREDLQTILHKVDDLVSLSAFSAEDFNDSIDKAEKKRDETVEAVEKLDAEWLEGYRQMESNYLLTQAATNSLHGATTQGGQAYPVLFDQKAYHASELYKVQKEASEYATNYVTYHEEMKNVHELKKEAERQAVEEANKKWYEKTWDTVSTFTGEVTGYYDYKRAAEGVDPVTGRELSTSERVAAGAMAAAGFIPVVGWAGRAAKGGKAIYVTAKGVNAADHALDAYKTSKSFKALEQAEKGLYGLVAANGMYEFTTGKDMFGNAISEEQRQNSLFQSLGIAGAGALSTRYAANMGQAVVTKGTEKLTQMRNTLRTSAVANVTKQAYQSVKTAPASWTQSLHKTYTSILDSTMPRLMPELAPAGPALAQQTVRETLQNVKQQAMQMITPIYNPKVKRYQDPETGRFVANPNVERVEKPVGVEKKGKEVERVRNVESVQGVSKGTGNVKHLDDVPRIKEVEVNFKRNVKHDSEEFARQLKDQEKGMNELTVDEYLKNRDRYIAEGRAIEGNAAQKMARQEALKDKIAELRKQGLSRAEATKQASEWLETKAALHNPDQIAGGRTDIIGGMGDKRVNSSIGSQWKYRIDVVDEQIREMAKNMSSEQLKNTYLNVKLTQ</sequence>
<feature type="domain" description="LXG" evidence="5">
    <location>
        <begin position="1"/>
        <end position="236"/>
    </location>
</feature>
<dbReference type="Pfam" id="PF15604">
    <property type="entry name" value="Ntox15"/>
    <property type="match status" value="1"/>
</dbReference>
<protein>
    <recommendedName>
        <fullName evidence="5">LXG domain-containing protein</fullName>
    </recommendedName>
</protein>
<evidence type="ECO:0000259" key="5">
    <source>
        <dbReference type="PROSITE" id="PS51756"/>
    </source>
</evidence>
<evidence type="ECO:0000256" key="2">
    <source>
        <dbReference type="ARBA" id="ARBA00022525"/>
    </source>
</evidence>
<accession>A0A0V8JKG7</accession>